<dbReference type="SUPFAM" id="SSF52242">
    <property type="entry name" value="Cobalamin (vitamin B12)-binding domain"/>
    <property type="match status" value="1"/>
</dbReference>
<evidence type="ECO:0000256" key="3">
    <source>
        <dbReference type="ARBA" id="ARBA00023125"/>
    </source>
</evidence>
<dbReference type="CDD" id="cd01104">
    <property type="entry name" value="HTH_MlrA-CarA"/>
    <property type="match status" value="1"/>
</dbReference>
<dbReference type="PANTHER" id="PTHR30204:SF69">
    <property type="entry name" value="MERR-FAMILY TRANSCRIPTIONAL REGULATOR"/>
    <property type="match status" value="1"/>
</dbReference>
<dbReference type="InterPro" id="IPR003759">
    <property type="entry name" value="Cbl-bd_cap"/>
</dbReference>
<keyword evidence="4" id="KW-0804">Transcription</keyword>
<dbReference type="PROSITE" id="PS50937">
    <property type="entry name" value="HTH_MERR_2"/>
    <property type="match status" value="1"/>
</dbReference>
<dbReference type="Gene3D" id="1.10.1660.10">
    <property type="match status" value="1"/>
</dbReference>
<dbReference type="SUPFAM" id="SSF46955">
    <property type="entry name" value="Putative DNA-binding domain"/>
    <property type="match status" value="1"/>
</dbReference>
<evidence type="ECO:0000259" key="5">
    <source>
        <dbReference type="PROSITE" id="PS50937"/>
    </source>
</evidence>
<evidence type="ECO:0000256" key="1">
    <source>
        <dbReference type="ARBA" id="ARBA00022491"/>
    </source>
</evidence>
<dbReference type="Pfam" id="PF13411">
    <property type="entry name" value="MerR_1"/>
    <property type="match status" value="1"/>
</dbReference>
<dbReference type="InterPro" id="IPR000551">
    <property type="entry name" value="MerR-type_HTH_dom"/>
</dbReference>
<keyword evidence="7" id="KW-1185">Reference proteome</keyword>
<gene>
    <name evidence="6" type="ORF">HWI92_08655</name>
</gene>
<evidence type="ECO:0000313" key="7">
    <source>
        <dbReference type="Proteomes" id="UP000612680"/>
    </source>
</evidence>
<dbReference type="Pfam" id="PF02607">
    <property type="entry name" value="B12-binding_2"/>
    <property type="match status" value="1"/>
</dbReference>
<dbReference type="RefSeq" id="WP_204662788.1">
    <property type="nucleotide sequence ID" value="NZ_CP056775.1"/>
</dbReference>
<evidence type="ECO:0000256" key="2">
    <source>
        <dbReference type="ARBA" id="ARBA00023015"/>
    </source>
</evidence>
<reference evidence="6 7" key="1">
    <citation type="submission" date="2020-06" db="EMBL/GenBank/DDBJ databases">
        <title>Dyadobacter sandarakinus sp. nov., isolated from the soil of the Arctic Yellow River Station.</title>
        <authorList>
            <person name="Zhang Y."/>
            <person name="Peng F."/>
        </authorList>
    </citation>
    <scope>NUCLEOTIDE SEQUENCE [LARGE SCALE GENOMIC DNA]</scope>
    <source>
        <strain evidence="6 7">Q3-56</strain>
    </source>
</reference>
<protein>
    <submittedName>
        <fullName evidence="6">MerR family transcriptional regulator</fullName>
    </submittedName>
</protein>
<keyword evidence="3" id="KW-0238">DNA-binding</keyword>
<dbReference type="PANTHER" id="PTHR30204">
    <property type="entry name" value="REDOX-CYCLING DRUG-SENSING TRANSCRIPTIONAL ACTIVATOR SOXR"/>
    <property type="match status" value="1"/>
</dbReference>
<feature type="domain" description="HTH merR-type" evidence="5">
    <location>
        <begin position="3"/>
        <end position="72"/>
    </location>
</feature>
<organism evidence="6 7">
    <name type="scientific">Dyadobacter sandarakinus</name>
    <dbReference type="NCBI Taxonomy" id="2747268"/>
    <lineage>
        <taxon>Bacteria</taxon>
        <taxon>Pseudomonadati</taxon>
        <taxon>Bacteroidota</taxon>
        <taxon>Cytophagia</taxon>
        <taxon>Cytophagales</taxon>
        <taxon>Spirosomataceae</taxon>
        <taxon>Dyadobacter</taxon>
    </lineage>
</organism>
<dbReference type="SMART" id="SM00422">
    <property type="entry name" value="HTH_MERR"/>
    <property type="match status" value="1"/>
</dbReference>
<dbReference type="InterPro" id="IPR009061">
    <property type="entry name" value="DNA-bd_dom_put_sf"/>
</dbReference>
<keyword evidence="2" id="KW-0805">Transcription regulation</keyword>
<sequence length="292" mass="33328">MSSYSIRDLERISNQKAHTIRIWEQRYGLLEPDRTDTNIRNYNDDQLKKLLNVCSLLKRGMKISHISKLSKEEMACEIEKMIHEEAPAAEQFRLLTDEALIAVSTYDTAKFEDVFSDAAERFGIRATYEGLLYPLLVRAGLMWVKDDILPAQEHFLSNLIRQKLFSAIDQLPAAQGTQTWVLFLHEEEDHEIGLLFACYLIRERGHKAVYLGARVPFENLAHVVSQVKPTHLYSFIVRNHQMGTIPSWLDKLSTDFPGVEVCISGSLAEDRADNIHHIKDIGTLAGIIDLHA</sequence>
<evidence type="ECO:0000256" key="4">
    <source>
        <dbReference type="ARBA" id="ARBA00023163"/>
    </source>
</evidence>
<dbReference type="Proteomes" id="UP000612680">
    <property type="component" value="Chromosome"/>
</dbReference>
<proteinExistence type="predicted"/>
<evidence type="ECO:0000313" key="6">
    <source>
        <dbReference type="EMBL" id="QRR00965.1"/>
    </source>
</evidence>
<name>A0ABX7I4V8_9BACT</name>
<dbReference type="InterPro" id="IPR047057">
    <property type="entry name" value="MerR_fam"/>
</dbReference>
<dbReference type="InterPro" id="IPR036594">
    <property type="entry name" value="Meth_synthase_dom"/>
</dbReference>
<dbReference type="Gene3D" id="1.10.1240.10">
    <property type="entry name" value="Methionine synthase domain"/>
    <property type="match status" value="1"/>
</dbReference>
<dbReference type="InterPro" id="IPR036724">
    <property type="entry name" value="Cobalamin-bd_sf"/>
</dbReference>
<dbReference type="Gene3D" id="3.40.50.280">
    <property type="entry name" value="Cobalamin-binding domain"/>
    <property type="match status" value="1"/>
</dbReference>
<dbReference type="EMBL" id="CP056775">
    <property type="protein sequence ID" value="QRR00965.1"/>
    <property type="molecule type" value="Genomic_DNA"/>
</dbReference>
<accession>A0ABX7I4V8</accession>
<keyword evidence="1" id="KW-0678">Repressor</keyword>